<evidence type="ECO:0000256" key="1">
    <source>
        <dbReference type="ARBA" id="ARBA00000370"/>
    </source>
</evidence>
<evidence type="ECO:0000259" key="7">
    <source>
        <dbReference type="Pfam" id="PF01676"/>
    </source>
</evidence>
<comment type="pathway">
    <text evidence="3">Carbohydrate degradation.</text>
</comment>
<keyword evidence="6 8" id="KW-0413">Isomerase</keyword>
<dbReference type="EC" id="5.4.2.12" evidence="8"/>
<sequence>MENETRGKYILLIGDGMADYPLAELDGKTPLEVAHTPNMDRIAACRIGLVNTIPRGINPGSDVANLSLLGYDPSVYRTGRAPFEAASMGVSLGENQVAFRMNLVTLDRRSEQEMIMVSNSSGEITTEESRPIIATLQKELASPGIDIHQGIAYRHLLVWEKGPVDTQTIPPHDVQDQNMAAYLSSAKKDPIVDIMRKSWKWMEDHPVNLERKRRGLHPANSVWLWGQGKALNLPLFNDKYGLHGGVISAVDLLRGIGFYAGLKSIEVEGATGYLDTNFMGKAEEALEALKHLDFMFVHVEAPDEASHSGNIEEKIEAIEAFDKKVVGTVLRGLEQFDDYRIMIASDHFTPISIKTHTSDPAPFAWASREELA</sequence>
<dbReference type="GO" id="GO:0004619">
    <property type="term" value="F:phosphoglycerate mutase activity"/>
    <property type="evidence" value="ECO:0007669"/>
    <property type="project" value="UniProtKB-EC"/>
</dbReference>
<dbReference type="PANTHER" id="PTHR31209">
    <property type="entry name" value="COFACTOR-INDEPENDENT PHOSPHOGLYCERATE MUTASE"/>
    <property type="match status" value="1"/>
</dbReference>
<feature type="domain" description="Metalloenzyme" evidence="7">
    <location>
        <begin position="8"/>
        <end position="368"/>
    </location>
</feature>
<comment type="caution">
    <text evidence="8">The sequence shown here is derived from an EMBL/GenBank/DDBJ whole genome shotgun (WGS) entry which is preliminary data.</text>
</comment>
<protein>
    <submittedName>
        <fullName evidence="8">Cofactor-independent phosphoglycerate mutase</fullName>
        <ecNumber evidence="8">5.4.2.12</ecNumber>
    </submittedName>
</protein>
<evidence type="ECO:0000256" key="4">
    <source>
        <dbReference type="ARBA" id="ARBA00005524"/>
    </source>
</evidence>
<dbReference type="Gene3D" id="3.40.720.10">
    <property type="entry name" value="Alkaline Phosphatase, subunit A"/>
    <property type="match status" value="2"/>
</dbReference>
<comment type="catalytic activity">
    <reaction evidence="1">
        <text>(2R)-2-phosphoglycerate = (2R)-3-phosphoglycerate</text>
        <dbReference type="Rhea" id="RHEA:15901"/>
        <dbReference type="ChEBI" id="CHEBI:58272"/>
        <dbReference type="ChEBI" id="CHEBI:58289"/>
        <dbReference type="EC" id="5.4.2.12"/>
    </reaction>
</comment>
<dbReference type="InterPro" id="IPR004456">
    <property type="entry name" value="Pglycerate_mutase_ApgM"/>
</dbReference>
<evidence type="ECO:0000256" key="5">
    <source>
        <dbReference type="ARBA" id="ARBA00023152"/>
    </source>
</evidence>
<dbReference type="NCBIfam" id="NF003242">
    <property type="entry name" value="PRK04200.1"/>
    <property type="match status" value="1"/>
</dbReference>
<dbReference type="PANTHER" id="PTHR31209:SF4">
    <property type="entry name" value="2,3-BISPHOSPHOGLYCERATE-INDEPENDENT PHOSPHOGLYCERATE MUTASE"/>
    <property type="match status" value="1"/>
</dbReference>
<dbReference type="SUPFAM" id="SSF53649">
    <property type="entry name" value="Alkaline phosphatase-like"/>
    <property type="match status" value="1"/>
</dbReference>
<proteinExistence type="inferred from homology"/>
<evidence type="ECO:0000256" key="3">
    <source>
        <dbReference type="ARBA" id="ARBA00004921"/>
    </source>
</evidence>
<dbReference type="InterPro" id="IPR006124">
    <property type="entry name" value="Metalloenzyme"/>
</dbReference>
<dbReference type="NCBIfam" id="TIGR02535">
    <property type="entry name" value="hyp_Hser_kinase"/>
    <property type="match status" value="1"/>
</dbReference>
<evidence type="ECO:0000313" key="8">
    <source>
        <dbReference type="EMBL" id="MBC8177672.1"/>
    </source>
</evidence>
<evidence type="ECO:0000313" key="9">
    <source>
        <dbReference type="Proteomes" id="UP000650524"/>
    </source>
</evidence>
<accession>A0A8J6N012</accession>
<organism evidence="8 9">
    <name type="scientific">Candidatus Desulfacyla euxinica</name>
    <dbReference type="NCBI Taxonomy" id="2841693"/>
    <lineage>
        <taxon>Bacteria</taxon>
        <taxon>Deltaproteobacteria</taxon>
        <taxon>Candidatus Desulfacyla</taxon>
    </lineage>
</organism>
<dbReference type="Pfam" id="PF10143">
    <property type="entry name" value="PhosphMutase"/>
    <property type="match status" value="1"/>
</dbReference>
<dbReference type="InterPro" id="IPR023665">
    <property type="entry name" value="ApgAM_prokaryotes"/>
</dbReference>
<dbReference type="CDD" id="cd16011">
    <property type="entry name" value="iPGM_like"/>
    <property type="match status" value="1"/>
</dbReference>
<comment type="similarity">
    <text evidence="4">Belongs to the BPG-independent phosphoglycerate mutase family. A-PGAM subfamily.</text>
</comment>
<gene>
    <name evidence="8" type="ORF">H8E19_09735</name>
</gene>
<dbReference type="NCBIfam" id="TIGR00306">
    <property type="entry name" value="apgM"/>
    <property type="match status" value="1"/>
</dbReference>
<evidence type="ECO:0000256" key="2">
    <source>
        <dbReference type="ARBA" id="ARBA00002315"/>
    </source>
</evidence>
<feature type="non-terminal residue" evidence="8">
    <location>
        <position position="372"/>
    </location>
</feature>
<dbReference type="AlphaFoldDB" id="A0A8J6N012"/>
<dbReference type="Proteomes" id="UP000650524">
    <property type="component" value="Unassembled WGS sequence"/>
</dbReference>
<reference evidence="8 9" key="1">
    <citation type="submission" date="2020-08" db="EMBL/GenBank/DDBJ databases">
        <title>Bridging the membrane lipid divide: bacteria of the FCB group superphylum have the potential to synthesize archaeal ether lipids.</title>
        <authorList>
            <person name="Villanueva L."/>
            <person name="Von Meijenfeldt F.A.B."/>
            <person name="Westbye A.B."/>
            <person name="Yadav S."/>
            <person name="Hopmans E.C."/>
            <person name="Dutilh B.E."/>
            <person name="Sinninghe Damste J.S."/>
        </authorList>
    </citation>
    <scope>NUCLEOTIDE SEQUENCE [LARGE SCALE GENOMIC DNA]</scope>
    <source>
        <strain evidence="8">NIOZ-UU27</strain>
    </source>
</reference>
<dbReference type="PIRSF" id="PIRSF006392">
    <property type="entry name" value="IPGAM_arch"/>
    <property type="match status" value="1"/>
</dbReference>
<keyword evidence="5" id="KW-0324">Glycolysis</keyword>
<dbReference type="GO" id="GO:0046872">
    <property type="term" value="F:metal ion binding"/>
    <property type="evidence" value="ECO:0007669"/>
    <property type="project" value="InterPro"/>
</dbReference>
<dbReference type="InterPro" id="IPR017850">
    <property type="entry name" value="Alkaline_phosphatase_core_sf"/>
</dbReference>
<dbReference type="GO" id="GO:0006096">
    <property type="term" value="P:glycolytic process"/>
    <property type="evidence" value="ECO:0007669"/>
    <property type="project" value="UniProtKB-KW"/>
</dbReference>
<dbReference type="Pfam" id="PF01676">
    <property type="entry name" value="Metalloenzyme"/>
    <property type="match status" value="1"/>
</dbReference>
<evidence type="ECO:0000256" key="6">
    <source>
        <dbReference type="ARBA" id="ARBA00023235"/>
    </source>
</evidence>
<dbReference type="EMBL" id="JACNJD010000224">
    <property type="protein sequence ID" value="MBC8177672.1"/>
    <property type="molecule type" value="Genomic_DNA"/>
</dbReference>
<name>A0A8J6N012_9DELT</name>
<comment type="function">
    <text evidence="2">Catalyzes the interconversion of 2-phosphoglycerate and 3-phosphoglycerate.</text>
</comment>